<reference evidence="2 3" key="1">
    <citation type="submission" date="2018-05" db="EMBL/GenBank/DDBJ databases">
        <title>Kangiella spongicola genome sequence.</title>
        <authorList>
            <person name="Maclea K.S."/>
            <person name="Goen A.E."/>
            <person name="Kelley C."/>
            <person name="Underriner A."/>
            <person name="Silverwood T."/>
            <person name="Trachtenberg A.M."/>
        </authorList>
    </citation>
    <scope>NUCLEOTIDE SEQUENCE [LARGE SCALE GENOMIC DNA]</scope>
    <source>
        <strain evidence="2 3">ATCC BAA-2076</strain>
    </source>
</reference>
<keyword evidence="3" id="KW-1185">Reference proteome</keyword>
<feature type="signal peptide" evidence="1">
    <location>
        <begin position="1"/>
        <end position="22"/>
    </location>
</feature>
<dbReference type="AlphaFoldDB" id="A0A318D444"/>
<accession>A0A318D444</accession>
<dbReference type="EMBL" id="QICH01000002">
    <property type="protein sequence ID" value="PXF63573.1"/>
    <property type="molecule type" value="Genomic_DNA"/>
</dbReference>
<keyword evidence="1" id="KW-0732">Signal</keyword>
<sequence length="252" mass="26997">MQKWVGLVSAVAIGFASLALQADETKSYSETYDFAENGNINLGNINGSIEVTGWDKDEIELNYTVRADSADDLENVKVEVKHSKQDLDIEVDISSGGFMNWGGSSGEVSFELKVPRGVSINSIESVNGSINISGVSGEIKAETVNGKIVIDNVANDVKFGTVNGNVKVYVDKLSSSSRLKGDTVNGDIEVYLPENDGFDLKSDTVNGDLSNDFGIEVDEGQYVGADMKGSYKNGGARLKFDTVNGDIDVNKK</sequence>
<protein>
    <submittedName>
        <fullName evidence="2">Uncharacterized protein</fullName>
    </submittedName>
</protein>
<evidence type="ECO:0000313" key="3">
    <source>
        <dbReference type="Proteomes" id="UP000247689"/>
    </source>
</evidence>
<organism evidence="2 3">
    <name type="scientific">Kangiella spongicola</name>
    <dbReference type="NCBI Taxonomy" id="796379"/>
    <lineage>
        <taxon>Bacteria</taxon>
        <taxon>Pseudomonadati</taxon>
        <taxon>Pseudomonadota</taxon>
        <taxon>Gammaproteobacteria</taxon>
        <taxon>Kangiellales</taxon>
        <taxon>Kangiellaceae</taxon>
        <taxon>Kangiella</taxon>
    </lineage>
</organism>
<dbReference type="OrthoDB" id="2240743at2"/>
<gene>
    <name evidence="2" type="ORF">DL796_08515</name>
</gene>
<evidence type="ECO:0000313" key="2">
    <source>
        <dbReference type="EMBL" id="PXF63573.1"/>
    </source>
</evidence>
<evidence type="ECO:0000256" key="1">
    <source>
        <dbReference type="SAM" id="SignalP"/>
    </source>
</evidence>
<comment type="caution">
    <text evidence="2">The sequence shown here is derived from an EMBL/GenBank/DDBJ whole genome shotgun (WGS) entry which is preliminary data.</text>
</comment>
<dbReference type="Proteomes" id="UP000247689">
    <property type="component" value="Unassembled WGS sequence"/>
</dbReference>
<name>A0A318D444_9GAMM</name>
<proteinExistence type="predicted"/>
<feature type="chain" id="PRO_5016397504" evidence="1">
    <location>
        <begin position="23"/>
        <end position="252"/>
    </location>
</feature>